<name>A0A916LAZ4_MYCTX</name>
<evidence type="ECO:0000313" key="2">
    <source>
        <dbReference type="Proteomes" id="UP000039021"/>
    </source>
</evidence>
<sequence length="86" mass="8922">MPLPRLRSPILALPKLTLPVLALPGLKLPRLPRPRLPLARLKPPMVTLPRSRNGNPAMITAPPGVAAALGDGVNGVSDKATADASP</sequence>
<dbReference type="Proteomes" id="UP000039021">
    <property type="component" value="Unassembled WGS sequence"/>
</dbReference>
<proteinExistence type="predicted"/>
<organism evidence="1 2">
    <name type="scientific">Mycobacterium tuberculosis</name>
    <dbReference type="NCBI Taxonomy" id="1773"/>
    <lineage>
        <taxon>Bacteria</taxon>
        <taxon>Bacillati</taxon>
        <taxon>Actinomycetota</taxon>
        <taxon>Actinomycetes</taxon>
        <taxon>Mycobacteriales</taxon>
        <taxon>Mycobacteriaceae</taxon>
        <taxon>Mycobacterium</taxon>
        <taxon>Mycobacterium tuberculosis complex</taxon>
    </lineage>
</organism>
<evidence type="ECO:0000313" key="1">
    <source>
        <dbReference type="EMBL" id="COY12866.1"/>
    </source>
</evidence>
<gene>
    <name evidence="1" type="ORF">ERS007739_02162</name>
</gene>
<accession>A0A916LAZ4</accession>
<comment type="caution">
    <text evidence="1">The sequence shown here is derived from an EMBL/GenBank/DDBJ whole genome shotgun (WGS) entry which is preliminary data.</text>
</comment>
<protein>
    <submittedName>
        <fullName evidence="1">Uncharacterized protein</fullName>
    </submittedName>
</protein>
<dbReference type="EMBL" id="CSBK01000944">
    <property type="protein sequence ID" value="COY12866.1"/>
    <property type="molecule type" value="Genomic_DNA"/>
</dbReference>
<dbReference type="AlphaFoldDB" id="A0A916LAZ4"/>
<reference evidence="2" key="1">
    <citation type="submission" date="2015-03" db="EMBL/GenBank/DDBJ databases">
        <authorList>
            <consortium name="Pathogen Informatics"/>
        </authorList>
    </citation>
    <scope>NUCLEOTIDE SEQUENCE [LARGE SCALE GENOMIC DNA]</scope>
    <source>
        <strain evidence="2">N09902308</strain>
    </source>
</reference>